<evidence type="ECO:0000313" key="3">
    <source>
        <dbReference type="EMBL" id="KAL3808476.1"/>
    </source>
</evidence>
<sequence>MIRANFPLFFLLLLGVGKRVCAFVGVVTSRTRHSPQTSFLSLLSQQAATVLELDNNYHGSFDLIDECAASGRPTSELYDAVRYIDKNALRLYPDESAKLQLWGRAHGSWKLTLATGGGRSTTFKPVPIFAFAMIDDMCFGNGVGLNSDTIFLSLLGPHYFNAKRRQMGIGIENVYLFSNEVTQYVPGFVAEGMNLGKTPDDFAGWKSRMPAFTMIGASDRSLIARGGSGGIAIWTKLEKDIRPTAYGMKNINNS</sequence>
<accession>A0ABD3RAT5</accession>
<keyword evidence="4" id="KW-1185">Reference proteome</keyword>
<feature type="signal peptide" evidence="1">
    <location>
        <begin position="1"/>
        <end position="22"/>
    </location>
</feature>
<feature type="chain" id="PRO_5044724972" evidence="1">
    <location>
        <begin position="23"/>
        <end position="254"/>
    </location>
</feature>
<evidence type="ECO:0000313" key="4">
    <source>
        <dbReference type="Proteomes" id="UP001530377"/>
    </source>
</evidence>
<name>A0ABD3RAT5_9STRA</name>
<evidence type="ECO:0000313" key="2">
    <source>
        <dbReference type="EMBL" id="KAL3806081.1"/>
    </source>
</evidence>
<dbReference type="EMBL" id="JALLPB020000895">
    <property type="protein sequence ID" value="KAL3806081.1"/>
    <property type="molecule type" value="Genomic_DNA"/>
</dbReference>
<organism evidence="3 4">
    <name type="scientific">Cyclostephanos tholiformis</name>
    <dbReference type="NCBI Taxonomy" id="382380"/>
    <lineage>
        <taxon>Eukaryota</taxon>
        <taxon>Sar</taxon>
        <taxon>Stramenopiles</taxon>
        <taxon>Ochrophyta</taxon>
        <taxon>Bacillariophyta</taxon>
        <taxon>Coscinodiscophyceae</taxon>
        <taxon>Thalassiosirophycidae</taxon>
        <taxon>Stephanodiscales</taxon>
        <taxon>Stephanodiscaceae</taxon>
        <taxon>Cyclostephanos</taxon>
    </lineage>
</organism>
<proteinExistence type="predicted"/>
<protein>
    <submittedName>
        <fullName evidence="3">Uncharacterized protein</fullName>
    </submittedName>
</protein>
<keyword evidence="1" id="KW-0732">Signal</keyword>
<reference evidence="3 4" key="1">
    <citation type="submission" date="2024-10" db="EMBL/GenBank/DDBJ databases">
        <title>Updated reference genomes for cyclostephanoid diatoms.</title>
        <authorList>
            <person name="Roberts W.R."/>
            <person name="Alverson A.J."/>
        </authorList>
    </citation>
    <scope>NUCLEOTIDE SEQUENCE [LARGE SCALE GENOMIC DNA]</scope>
    <source>
        <strain evidence="3 4">AJA228-03</strain>
    </source>
</reference>
<dbReference type="Proteomes" id="UP001530377">
    <property type="component" value="Unassembled WGS sequence"/>
</dbReference>
<evidence type="ECO:0000256" key="1">
    <source>
        <dbReference type="SAM" id="SignalP"/>
    </source>
</evidence>
<gene>
    <name evidence="3" type="ORF">ACHAXA_000889</name>
    <name evidence="2" type="ORF">ACHAXA_006987</name>
</gene>
<dbReference type="EMBL" id="JALLPB020000506">
    <property type="protein sequence ID" value="KAL3808476.1"/>
    <property type="molecule type" value="Genomic_DNA"/>
</dbReference>
<comment type="caution">
    <text evidence="3">The sequence shown here is derived from an EMBL/GenBank/DDBJ whole genome shotgun (WGS) entry which is preliminary data.</text>
</comment>
<dbReference type="AlphaFoldDB" id="A0ABD3RAT5"/>